<protein>
    <recommendedName>
        <fullName evidence="1">Retroviral polymerase SH3-like domain-containing protein</fullName>
    </recommendedName>
</protein>
<sequence length="194" mass="22299">MCFWIDFFGLDDMWVLLLMLRSSRKTLPYQITIATGDDLVILRDFVSINFVSDESMWIIDSSATLHVTPRKEFFTSYTVGDFEVLKIGNDGVTKTKDKRSKLDMKTRYCIFIGYGLDEYGYMMYDPVEKKLVPPDGFDVPLDDDAEGNKRCHKMRIWSADMMTKVVPRGKFEACCDIVGLALPPHSCEERNMLG</sequence>
<reference evidence="2" key="1">
    <citation type="submission" date="2018-05" db="EMBL/GenBank/DDBJ databases">
        <title>Draft genome of Mucuna pruriens seed.</title>
        <authorList>
            <person name="Nnadi N.E."/>
            <person name="Vos R."/>
            <person name="Hasami M.H."/>
            <person name="Devisetty U.K."/>
            <person name="Aguiy J.C."/>
        </authorList>
    </citation>
    <scope>NUCLEOTIDE SEQUENCE [LARGE SCALE GENOMIC DNA]</scope>
    <source>
        <strain evidence="2">JCA_2017</strain>
    </source>
</reference>
<dbReference type="AlphaFoldDB" id="A0A371HJ59"/>
<dbReference type="Pfam" id="PF25597">
    <property type="entry name" value="SH3_retrovirus"/>
    <property type="match status" value="1"/>
</dbReference>
<evidence type="ECO:0000313" key="3">
    <source>
        <dbReference type="Proteomes" id="UP000257109"/>
    </source>
</evidence>
<accession>A0A371HJ59</accession>
<feature type="non-terminal residue" evidence="2">
    <location>
        <position position="1"/>
    </location>
</feature>
<dbReference type="EMBL" id="QJKJ01002450">
    <property type="protein sequence ID" value="RDY02835.1"/>
    <property type="molecule type" value="Genomic_DNA"/>
</dbReference>
<evidence type="ECO:0000259" key="1">
    <source>
        <dbReference type="Pfam" id="PF25597"/>
    </source>
</evidence>
<dbReference type="OrthoDB" id="1683578at2759"/>
<keyword evidence="3" id="KW-1185">Reference proteome</keyword>
<comment type="caution">
    <text evidence="2">The sequence shown here is derived from an EMBL/GenBank/DDBJ whole genome shotgun (WGS) entry which is preliminary data.</text>
</comment>
<name>A0A371HJ59_MUCPR</name>
<feature type="domain" description="Retroviral polymerase SH3-like" evidence="1">
    <location>
        <begin position="95"/>
        <end position="132"/>
    </location>
</feature>
<dbReference type="Proteomes" id="UP000257109">
    <property type="component" value="Unassembled WGS sequence"/>
</dbReference>
<gene>
    <name evidence="2" type="ORF">CR513_13654</name>
</gene>
<dbReference type="InterPro" id="IPR057670">
    <property type="entry name" value="SH3_retrovirus"/>
</dbReference>
<proteinExistence type="predicted"/>
<evidence type="ECO:0000313" key="2">
    <source>
        <dbReference type="EMBL" id="RDY02835.1"/>
    </source>
</evidence>
<organism evidence="2 3">
    <name type="scientific">Mucuna pruriens</name>
    <name type="common">Velvet bean</name>
    <name type="synonym">Dolichos pruriens</name>
    <dbReference type="NCBI Taxonomy" id="157652"/>
    <lineage>
        <taxon>Eukaryota</taxon>
        <taxon>Viridiplantae</taxon>
        <taxon>Streptophyta</taxon>
        <taxon>Embryophyta</taxon>
        <taxon>Tracheophyta</taxon>
        <taxon>Spermatophyta</taxon>
        <taxon>Magnoliopsida</taxon>
        <taxon>eudicotyledons</taxon>
        <taxon>Gunneridae</taxon>
        <taxon>Pentapetalae</taxon>
        <taxon>rosids</taxon>
        <taxon>fabids</taxon>
        <taxon>Fabales</taxon>
        <taxon>Fabaceae</taxon>
        <taxon>Papilionoideae</taxon>
        <taxon>50 kb inversion clade</taxon>
        <taxon>NPAAA clade</taxon>
        <taxon>indigoferoid/millettioid clade</taxon>
        <taxon>Phaseoleae</taxon>
        <taxon>Mucuna</taxon>
    </lineage>
</organism>